<keyword evidence="3" id="KW-1185">Reference proteome</keyword>
<comment type="caution">
    <text evidence="2">The sequence shown here is derived from an EMBL/GenBank/DDBJ whole genome shotgun (WGS) entry which is preliminary data.</text>
</comment>
<proteinExistence type="predicted"/>
<evidence type="ECO:0008006" key="4">
    <source>
        <dbReference type="Google" id="ProtNLM"/>
    </source>
</evidence>
<evidence type="ECO:0000313" key="3">
    <source>
        <dbReference type="Proteomes" id="UP001597460"/>
    </source>
</evidence>
<accession>A0ABW5JMF7</accession>
<name>A0ABW5JMF7_9BACT</name>
<dbReference type="Proteomes" id="UP001597460">
    <property type="component" value="Unassembled WGS sequence"/>
</dbReference>
<gene>
    <name evidence="2" type="ORF">ACFSVN_08830</name>
</gene>
<protein>
    <recommendedName>
        <fullName evidence="4">Integrase</fullName>
    </recommendedName>
</protein>
<feature type="compositionally biased region" description="Basic residues" evidence="1">
    <location>
        <begin position="68"/>
        <end position="80"/>
    </location>
</feature>
<feature type="region of interest" description="Disordered" evidence="1">
    <location>
        <begin position="59"/>
        <end position="105"/>
    </location>
</feature>
<dbReference type="EMBL" id="JBHULI010000024">
    <property type="protein sequence ID" value="MFD2532547.1"/>
    <property type="molecule type" value="Genomic_DNA"/>
</dbReference>
<sequence length="105" mass="12407">MASLKKRNGIYYIRFFTNENGENKRKALSLGTTLKREAEKMLIEYEDKFQRGEIDPFNGWSPKMEAQKKRKSLSGKHMSMKKATDEFISKRNQANQKTKDHYQRA</sequence>
<evidence type="ECO:0000313" key="2">
    <source>
        <dbReference type="EMBL" id="MFD2532547.1"/>
    </source>
</evidence>
<dbReference type="RefSeq" id="WP_390301145.1">
    <property type="nucleotide sequence ID" value="NZ_JBHULI010000024.1"/>
</dbReference>
<evidence type="ECO:0000256" key="1">
    <source>
        <dbReference type="SAM" id="MobiDB-lite"/>
    </source>
</evidence>
<reference evidence="3" key="1">
    <citation type="journal article" date="2019" name="Int. J. Syst. Evol. Microbiol.">
        <title>The Global Catalogue of Microorganisms (GCM) 10K type strain sequencing project: providing services to taxonomists for standard genome sequencing and annotation.</title>
        <authorList>
            <consortium name="The Broad Institute Genomics Platform"/>
            <consortium name="The Broad Institute Genome Sequencing Center for Infectious Disease"/>
            <person name="Wu L."/>
            <person name="Ma J."/>
        </authorList>
    </citation>
    <scope>NUCLEOTIDE SEQUENCE [LARGE SCALE GENOMIC DNA]</scope>
    <source>
        <strain evidence="3">KCTC 52042</strain>
    </source>
</reference>
<organism evidence="2 3">
    <name type="scientific">Gracilimonas halophila</name>
    <dbReference type="NCBI Taxonomy" id="1834464"/>
    <lineage>
        <taxon>Bacteria</taxon>
        <taxon>Pseudomonadati</taxon>
        <taxon>Balneolota</taxon>
        <taxon>Balneolia</taxon>
        <taxon>Balneolales</taxon>
        <taxon>Balneolaceae</taxon>
        <taxon>Gracilimonas</taxon>
    </lineage>
</organism>